<dbReference type="PANTHER" id="PTHR36318:SF3">
    <property type="entry name" value="OS06G0581300 PROTEIN"/>
    <property type="match status" value="1"/>
</dbReference>
<evidence type="ECO:0000313" key="3">
    <source>
        <dbReference type="Proteomes" id="UP000289738"/>
    </source>
</evidence>
<keyword evidence="1" id="KW-1133">Transmembrane helix</keyword>
<dbReference type="InterPro" id="IPR009943">
    <property type="entry name" value="DUF1475"/>
</dbReference>
<feature type="transmembrane region" description="Helical" evidence="1">
    <location>
        <begin position="12"/>
        <end position="32"/>
    </location>
</feature>
<comment type="caution">
    <text evidence="2">The sequence shown here is derived from an EMBL/GenBank/DDBJ whole genome shotgun (WGS) entry which is preliminary data.</text>
</comment>
<evidence type="ECO:0000313" key="2">
    <source>
        <dbReference type="EMBL" id="RYR36641.1"/>
    </source>
</evidence>
<name>A0A445BDD6_ARAHY</name>
<evidence type="ECO:0000256" key="1">
    <source>
        <dbReference type="SAM" id="Phobius"/>
    </source>
</evidence>
<keyword evidence="1" id="KW-0812">Transmembrane</keyword>
<accession>A0A445BDD6</accession>
<feature type="transmembrane region" description="Helical" evidence="1">
    <location>
        <begin position="44"/>
        <end position="67"/>
    </location>
</feature>
<dbReference type="AlphaFoldDB" id="A0A445BDD6"/>
<dbReference type="Pfam" id="PF07343">
    <property type="entry name" value="DUF1475"/>
    <property type="match status" value="2"/>
</dbReference>
<keyword evidence="1" id="KW-0472">Membrane</keyword>
<reference evidence="2 3" key="1">
    <citation type="submission" date="2019-01" db="EMBL/GenBank/DDBJ databases">
        <title>Sequencing of cultivated peanut Arachis hypogaea provides insights into genome evolution and oil improvement.</title>
        <authorList>
            <person name="Chen X."/>
        </authorList>
    </citation>
    <scope>NUCLEOTIDE SEQUENCE [LARGE SCALE GENOMIC DNA]</scope>
    <source>
        <strain evidence="3">cv. Fuhuasheng</strain>
        <tissue evidence="2">Leaves</tissue>
    </source>
</reference>
<gene>
    <name evidence="2" type="ORF">Ahy_A09g041603</name>
</gene>
<dbReference type="EMBL" id="SDMP01000009">
    <property type="protein sequence ID" value="RYR36641.1"/>
    <property type="molecule type" value="Genomic_DNA"/>
</dbReference>
<keyword evidence="3" id="KW-1185">Reference proteome</keyword>
<sequence>MAENTRSLAVALRTLFSLLGAFMLATLLYTLFTDGSPFRKELLTPWMAATLIDFYINVVALAVWVAYKESNWISSFLWIIFLICFGSIATCSYIVLQFLKLSPQESSQDPMYYVLLRNPNKYLSYRTTAAEPKRKNSFVVALRALFGILGVFMLGTIVYTLVTDGSPFRMELLTPWMAATLVDFYINVVAISVWIAYKESSWINAAFWIILLICFGSAATSTYIVWQLFQISCQDPVYLILVRHGDRQGHSESHSGLGAKPPPQPKGGQQVFGLRMTWLRDWIVHIPDEQPQIHSGSALLCHTYHTLCTAALRDVMDITGCMPLLVSWIYHRFPSFSPVRYDVVRFPLASRLAGLGQESRDRHDGKIYFGVHLTRISSYVRLYPTDLWNEEATWGQQHKPVDPVNVDDYLFKTTRGDDTWWPEQHHEWWDGGDPQHGEGDQQLLDEEAEYARQENILEGDIPAAHVELSTDAFFVDHEADMDRRLMLGTSIPNHHSADDTAWNQTQFNIGSDIKINIDDMFQIVDATGDVP</sequence>
<dbReference type="PANTHER" id="PTHR36318">
    <property type="entry name" value="OS06G0581300 PROTEIN"/>
    <property type="match status" value="1"/>
</dbReference>
<feature type="transmembrane region" description="Helical" evidence="1">
    <location>
        <begin position="206"/>
        <end position="226"/>
    </location>
</feature>
<feature type="transmembrane region" description="Helical" evidence="1">
    <location>
        <begin position="73"/>
        <end position="96"/>
    </location>
</feature>
<feature type="transmembrane region" description="Helical" evidence="1">
    <location>
        <begin position="174"/>
        <end position="197"/>
    </location>
</feature>
<dbReference type="Proteomes" id="UP000289738">
    <property type="component" value="Chromosome A09"/>
</dbReference>
<organism evidence="2 3">
    <name type="scientific">Arachis hypogaea</name>
    <name type="common">Peanut</name>
    <dbReference type="NCBI Taxonomy" id="3818"/>
    <lineage>
        <taxon>Eukaryota</taxon>
        <taxon>Viridiplantae</taxon>
        <taxon>Streptophyta</taxon>
        <taxon>Embryophyta</taxon>
        <taxon>Tracheophyta</taxon>
        <taxon>Spermatophyta</taxon>
        <taxon>Magnoliopsida</taxon>
        <taxon>eudicotyledons</taxon>
        <taxon>Gunneridae</taxon>
        <taxon>Pentapetalae</taxon>
        <taxon>rosids</taxon>
        <taxon>fabids</taxon>
        <taxon>Fabales</taxon>
        <taxon>Fabaceae</taxon>
        <taxon>Papilionoideae</taxon>
        <taxon>50 kb inversion clade</taxon>
        <taxon>dalbergioids sensu lato</taxon>
        <taxon>Dalbergieae</taxon>
        <taxon>Pterocarpus clade</taxon>
        <taxon>Arachis</taxon>
    </lineage>
</organism>
<feature type="transmembrane region" description="Helical" evidence="1">
    <location>
        <begin position="140"/>
        <end position="162"/>
    </location>
</feature>
<proteinExistence type="predicted"/>
<dbReference type="STRING" id="3818.A0A445BDD6"/>
<protein>
    <submittedName>
        <fullName evidence="2">Uncharacterized protein</fullName>
    </submittedName>
</protein>